<evidence type="ECO:0000256" key="1">
    <source>
        <dbReference type="ARBA" id="ARBA00004613"/>
    </source>
</evidence>
<proteinExistence type="inferred from homology"/>
<dbReference type="GO" id="GO:0005125">
    <property type="term" value="F:cytokine activity"/>
    <property type="evidence" value="ECO:0007669"/>
    <property type="project" value="InterPro"/>
</dbReference>
<dbReference type="EMBL" id="CAWUFR010000203">
    <property type="protein sequence ID" value="CAK6972488.1"/>
    <property type="molecule type" value="Genomic_DNA"/>
</dbReference>
<comment type="subcellular location">
    <subcellularLocation>
        <location evidence="1">Secreted</location>
    </subcellularLocation>
</comment>
<evidence type="ECO:0000313" key="4">
    <source>
        <dbReference type="EMBL" id="CAK6972488.1"/>
    </source>
</evidence>
<dbReference type="Pfam" id="PF00340">
    <property type="entry name" value="IL1"/>
    <property type="match status" value="1"/>
</dbReference>
<accession>A0AAV1PKY3</accession>
<dbReference type="InterPro" id="IPR008996">
    <property type="entry name" value="IL1/FGF"/>
</dbReference>
<keyword evidence="5" id="KW-1185">Reference proteome</keyword>
<keyword evidence="3" id="KW-0964">Secreted</keyword>
<comment type="caution">
    <text evidence="4">The sequence shown here is derived from an EMBL/GenBank/DDBJ whole genome shotgun (WGS) entry which is preliminary data.</text>
</comment>
<reference evidence="4 5" key="1">
    <citation type="submission" date="2024-01" db="EMBL/GenBank/DDBJ databases">
        <authorList>
            <person name="Alioto T."/>
            <person name="Alioto T."/>
            <person name="Gomez Garrido J."/>
        </authorList>
    </citation>
    <scope>NUCLEOTIDE SEQUENCE [LARGE SCALE GENOMIC DNA]</scope>
</reference>
<dbReference type="GO" id="GO:0006954">
    <property type="term" value="P:inflammatory response"/>
    <property type="evidence" value="ECO:0007669"/>
    <property type="project" value="InterPro"/>
</dbReference>
<dbReference type="InterPro" id="IPR000975">
    <property type="entry name" value="IL-1_fam"/>
</dbReference>
<dbReference type="GO" id="GO:0006955">
    <property type="term" value="P:immune response"/>
    <property type="evidence" value="ECO:0007669"/>
    <property type="project" value="InterPro"/>
</dbReference>
<dbReference type="GO" id="GO:0005615">
    <property type="term" value="C:extracellular space"/>
    <property type="evidence" value="ECO:0007669"/>
    <property type="project" value="InterPro"/>
</dbReference>
<dbReference type="CDD" id="cd23298">
    <property type="entry name" value="beta-trefoil_IL18"/>
    <property type="match status" value="1"/>
</dbReference>
<dbReference type="Gene3D" id="2.80.10.50">
    <property type="match status" value="1"/>
</dbReference>
<sequence>MATNNCQQLEYIGIFDNAFFFKGPEDDNVGCDALQLDQYNLLEYFIRSQDSKYLIFNHDGFHAQTLSVQGKNKPECKFCIQVYNNDESTGKGLEVMLYVNKEGKKMVVSCKDMDNIYAEEKELPGTIGEDDHGAVFTMKSTATSNEYLLESYKYKSRYLAFETHRDTGNIKLILRHKHEDVVDEPCQLRFSPR</sequence>
<dbReference type="SUPFAM" id="SSF50353">
    <property type="entry name" value="Cytokine"/>
    <property type="match status" value="1"/>
</dbReference>
<name>A0AAV1PKY3_SCOSC</name>
<dbReference type="Proteomes" id="UP001314229">
    <property type="component" value="Unassembled WGS sequence"/>
</dbReference>
<gene>
    <name evidence="4" type="ORF">FSCOSCO3_A033904</name>
</gene>
<organism evidence="4 5">
    <name type="scientific">Scomber scombrus</name>
    <name type="common">Atlantic mackerel</name>
    <name type="synonym">Scomber vernalis</name>
    <dbReference type="NCBI Taxonomy" id="13677"/>
    <lineage>
        <taxon>Eukaryota</taxon>
        <taxon>Metazoa</taxon>
        <taxon>Chordata</taxon>
        <taxon>Craniata</taxon>
        <taxon>Vertebrata</taxon>
        <taxon>Euteleostomi</taxon>
        <taxon>Actinopterygii</taxon>
        <taxon>Neopterygii</taxon>
        <taxon>Teleostei</taxon>
        <taxon>Neoteleostei</taxon>
        <taxon>Acanthomorphata</taxon>
        <taxon>Pelagiaria</taxon>
        <taxon>Scombriformes</taxon>
        <taxon>Scombridae</taxon>
        <taxon>Scomber</taxon>
    </lineage>
</organism>
<dbReference type="AlphaFoldDB" id="A0AAV1PKY3"/>
<comment type="similarity">
    <text evidence="2">Belongs to the IL-1 family.</text>
</comment>
<protein>
    <submittedName>
        <fullName evidence="4">Uncharacterized protein LOC122879529 isoform X4</fullName>
    </submittedName>
</protein>
<evidence type="ECO:0000256" key="3">
    <source>
        <dbReference type="ARBA" id="ARBA00022525"/>
    </source>
</evidence>
<evidence type="ECO:0000313" key="5">
    <source>
        <dbReference type="Proteomes" id="UP001314229"/>
    </source>
</evidence>
<evidence type="ECO:0000256" key="2">
    <source>
        <dbReference type="ARBA" id="ARBA00010448"/>
    </source>
</evidence>